<dbReference type="Pfam" id="PF13649">
    <property type="entry name" value="Methyltransf_25"/>
    <property type="match status" value="1"/>
</dbReference>
<evidence type="ECO:0000256" key="1">
    <source>
        <dbReference type="ARBA" id="ARBA00022679"/>
    </source>
</evidence>
<accession>A0A934S680</accession>
<dbReference type="RefSeq" id="WP_200272400.1">
    <property type="nucleotide sequence ID" value="NZ_JAENIJ010000028.1"/>
</dbReference>
<dbReference type="InterPro" id="IPR041698">
    <property type="entry name" value="Methyltransf_25"/>
</dbReference>
<dbReference type="Proteomes" id="UP000603141">
    <property type="component" value="Unassembled WGS sequence"/>
</dbReference>
<sequence length="255" mass="28773">MSQPYLSLEAELHDAFWAAEDDASEVSLMAAFLKQHPGPALEIGCGSGRLLLPLLQQGHEIEGLELSHDMLDLAKKSAAREGLKPTLHLGDMTCWPPQRKYASLLAPAFTLQLADDALATLRRWHGWLEKGGGLYLTIFIPFSEIEGDQPENTWYRDHEATLQDGRIAVMETRHEIDLAAKILRREHRYQISGDSRHHQSIQVIRWYDPDEMSQLLEEAGYEIVDCFSDFNPPGPAAELDDPEFQGIVTFHARTC</sequence>
<dbReference type="PANTHER" id="PTHR43861">
    <property type="entry name" value="TRANS-ACONITATE 2-METHYLTRANSFERASE-RELATED"/>
    <property type="match status" value="1"/>
</dbReference>
<proteinExistence type="predicted"/>
<organism evidence="3 4">
    <name type="scientific">Luteolibacter pohnpeiensis</name>
    <dbReference type="NCBI Taxonomy" id="454153"/>
    <lineage>
        <taxon>Bacteria</taxon>
        <taxon>Pseudomonadati</taxon>
        <taxon>Verrucomicrobiota</taxon>
        <taxon>Verrucomicrobiia</taxon>
        <taxon>Verrucomicrobiales</taxon>
        <taxon>Verrucomicrobiaceae</taxon>
        <taxon>Luteolibacter</taxon>
    </lineage>
</organism>
<keyword evidence="1" id="KW-0808">Transferase</keyword>
<dbReference type="AlphaFoldDB" id="A0A934S680"/>
<dbReference type="GO" id="GO:0008168">
    <property type="term" value="F:methyltransferase activity"/>
    <property type="evidence" value="ECO:0007669"/>
    <property type="project" value="UniProtKB-KW"/>
</dbReference>
<reference evidence="3" key="1">
    <citation type="submission" date="2021-01" db="EMBL/GenBank/DDBJ databases">
        <title>Modified the classification status of verrucomicrobia.</title>
        <authorList>
            <person name="Feng X."/>
        </authorList>
    </citation>
    <scope>NUCLEOTIDE SEQUENCE</scope>
    <source>
        <strain evidence="3">KCTC 22041</strain>
    </source>
</reference>
<feature type="domain" description="Methyltransferase" evidence="2">
    <location>
        <begin position="41"/>
        <end position="132"/>
    </location>
</feature>
<gene>
    <name evidence="3" type="ORF">JIN85_15590</name>
</gene>
<keyword evidence="4" id="KW-1185">Reference proteome</keyword>
<evidence type="ECO:0000313" key="3">
    <source>
        <dbReference type="EMBL" id="MBK1883840.1"/>
    </source>
</evidence>
<dbReference type="EMBL" id="JAENIJ010000028">
    <property type="protein sequence ID" value="MBK1883840.1"/>
    <property type="molecule type" value="Genomic_DNA"/>
</dbReference>
<dbReference type="SUPFAM" id="SSF53335">
    <property type="entry name" value="S-adenosyl-L-methionine-dependent methyltransferases"/>
    <property type="match status" value="1"/>
</dbReference>
<dbReference type="InterPro" id="IPR029063">
    <property type="entry name" value="SAM-dependent_MTases_sf"/>
</dbReference>
<dbReference type="GO" id="GO:0032259">
    <property type="term" value="P:methylation"/>
    <property type="evidence" value="ECO:0007669"/>
    <property type="project" value="UniProtKB-KW"/>
</dbReference>
<keyword evidence="3" id="KW-0489">Methyltransferase</keyword>
<protein>
    <submittedName>
        <fullName evidence="3">Class I SAM-dependent methyltransferase</fullName>
    </submittedName>
</protein>
<dbReference type="Gene3D" id="3.40.50.150">
    <property type="entry name" value="Vaccinia Virus protein VP39"/>
    <property type="match status" value="1"/>
</dbReference>
<evidence type="ECO:0000313" key="4">
    <source>
        <dbReference type="Proteomes" id="UP000603141"/>
    </source>
</evidence>
<evidence type="ECO:0000259" key="2">
    <source>
        <dbReference type="Pfam" id="PF13649"/>
    </source>
</evidence>
<comment type="caution">
    <text evidence="3">The sequence shown here is derived from an EMBL/GenBank/DDBJ whole genome shotgun (WGS) entry which is preliminary data.</text>
</comment>
<dbReference type="CDD" id="cd02440">
    <property type="entry name" value="AdoMet_MTases"/>
    <property type="match status" value="1"/>
</dbReference>
<name>A0A934S680_9BACT</name>